<gene>
    <name evidence="2" type="ORF">H7U35_11320</name>
    <name evidence="1" type="ORF">K8W02_06910</name>
</gene>
<dbReference type="Gene3D" id="1.20.1440.60">
    <property type="entry name" value="23S rRNA-intervening sequence"/>
    <property type="match status" value="1"/>
</dbReference>
<dbReference type="EMBL" id="DYVX01000055">
    <property type="protein sequence ID" value="HJF92100.1"/>
    <property type="molecule type" value="Genomic_DNA"/>
</dbReference>
<dbReference type="SUPFAM" id="SSF158446">
    <property type="entry name" value="IVS-encoded protein-like"/>
    <property type="match status" value="1"/>
</dbReference>
<dbReference type="NCBIfam" id="TIGR02436">
    <property type="entry name" value="four helix bundle protein"/>
    <property type="match status" value="1"/>
</dbReference>
<dbReference type="RefSeq" id="WP_022021391.1">
    <property type="nucleotide sequence ID" value="NZ_CALUIP010000030.1"/>
</dbReference>
<dbReference type="InterPro" id="IPR012657">
    <property type="entry name" value="23S_rRNA-intervening_sequence"/>
</dbReference>
<sequence length="121" mass="14017">MGEKVYILNDKSVLFAIRIIKLYKYLKEDKDEQVMSKQLLRSGTSIGANISESVYAESSSDYIHKLAIAQKECSETLYWLQILKQTDYLTEKQFLSIDNDCRELIKLLTATILTMKKKNNI</sequence>
<organism evidence="1 3">
    <name type="scientific">Mediterranea massiliensis</name>
    <dbReference type="NCBI Taxonomy" id="1841865"/>
    <lineage>
        <taxon>Bacteria</taxon>
        <taxon>Pseudomonadati</taxon>
        <taxon>Bacteroidota</taxon>
        <taxon>Bacteroidia</taxon>
        <taxon>Bacteroidales</taxon>
        <taxon>Bacteroidaceae</taxon>
        <taxon>Mediterranea</taxon>
    </lineage>
</organism>
<dbReference type="Proteomes" id="UP000766986">
    <property type="component" value="Unassembled WGS sequence"/>
</dbReference>
<dbReference type="PANTHER" id="PTHR38471:SF2">
    <property type="entry name" value="FOUR HELIX BUNDLE PROTEIN"/>
    <property type="match status" value="1"/>
</dbReference>
<reference evidence="1" key="4">
    <citation type="submission" date="2021-09" db="EMBL/GenBank/DDBJ databases">
        <authorList>
            <person name="Gilroy R."/>
        </authorList>
    </citation>
    <scope>NUCLEOTIDE SEQUENCE</scope>
    <source>
        <strain evidence="1">CHK55-1828</strain>
    </source>
</reference>
<keyword evidence="4" id="KW-1185">Reference proteome</keyword>
<dbReference type="InterPro" id="IPR036583">
    <property type="entry name" value="23S_rRNA_IVS_sf"/>
</dbReference>
<dbReference type="Pfam" id="PF05635">
    <property type="entry name" value="23S_rRNA_IVP"/>
    <property type="match status" value="1"/>
</dbReference>
<evidence type="ECO:0000313" key="2">
    <source>
        <dbReference type="EMBL" id="MBM6735802.1"/>
    </source>
</evidence>
<dbReference type="PANTHER" id="PTHR38471">
    <property type="entry name" value="FOUR HELIX BUNDLE PROTEIN"/>
    <property type="match status" value="1"/>
</dbReference>
<dbReference type="AlphaFoldDB" id="A0A921HWC0"/>
<proteinExistence type="predicted"/>
<name>A0A921HWC0_9BACT</name>
<dbReference type="EMBL" id="JACLYZ010000027">
    <property type="protein sequence ID" value="MBM6735802.1"/>
    <property type="molecule type" value="Genomic_DNA"/>
</dbReference>
<evidence type="ECO:0000313" key="3">
    <source>
        <dbReference type="Proteomes" id="UP000717835"/>
    </source>
</evidence>
<dbReference type="PIRSF" id="PIRSF035652">
    <property type="entry name" value="CHP02436"/>
    <property type="match status" value="1"/>
</dbReference>
<reference evidence="1" key="2">
    <citation type="journal article" date="2021" name="PeerJ">
        <title>Extensive microbial diversity within the chicken gut microbiome revealed by metagenomics and culture.</title>
        <authorList>
            <person name="Gilroy R."/>
            <person name="Ravi A."/>
            <person name="Getino M."/>
            <person name="Pursley I."/>
            <person name="Horton D.L."/>
            <person name="Alikhan N.F."/>
            <person name="Baker D."/>
            <person name="Gharbi K."/>
            <person name="Hall N."/>
            <person name="Watson M."/>
            <person name="Adriaenssens E.M."/>
            <person name="Foster-Nyarko E."/>
            <person name="Jarju S."/>
            <person name="Secka A."/>
            <person name="Antonio M."/>
            <person name="Oren A."/>
            <person name="Chaudhuri R.R."/>
            <person name="La Ragione R."/>
            <person name="Hildebrand F."/>
            <person name="Pallen M.J."/>
        </authorList>
    </citation>
    <scope>NUCLEOTIDE SEQUENCE</scope>
    <source>
        <strain evidence="1">CHK55-1828</strain>
    </source>
</reference>
<protein>
    <submittedName>
        <fullName evidence="1">Four helix bundle protein</fullName>
    </submittedName>
</protein>
<dbReference type="Proteomes" id="UP000717835">
    <property type="component" value="Unassembled WGS sequence"/>
</dbReference>
<evidence type="ECO:0000313" key="4">
    <source>
        <dbReference type="Proteomes" id="UP000766986"/>
    </source>
</evidence>
<reference evidence="2" key="1">
    <citation type="submission" date="2020-08" db="EMBL/GenBank/DDBJ databases">
        <authorList>
            <person name="Cejkova D."/>
            <person name="Kubasova T."/>
            <person name="Jahodarova E."/>
            <person name="Rychlik I."/>
        </authorList>
    </citation>
    <scope>NUCLEOTIDE SEQUENCE</scope>
    <source>
        <strain evidence="2">An772</strain>
    </source>
</reference>
<reference evidence="2 4" key="3">
    <citation type="journal article" date="2021" name="Sci. Rep.">
        <title>The distribution of antibiotic resistance genes in chicken gut microbiota commensals.</title>
        <authorList>
            <person name="Juricova H."/>
            <person name="Matiasovicova J."/>
            <person name="Kubasova T."/>
            <person name="Cejkova D."/>
            <person name="Rychlik I."/>
        </authorList>
    </citation>
    <scope>NUCLEOTIDE SEQUENCE [LARGE SCALE GENOMIC DNA]</scope>
    <source>
        <strain evidence="2 4">An772</strain>
    </source>
</reference>
<comment type="caution">
    <text evidence="1">The sequence shown here is derived from an EMBL/GenBank/DDBJ whole genome shotgun (WGS) entry which is preliminary data.</text>
</comment>
<accession>A0A921HWC0</accession>
<evidence type="ECO:0000313" key="1">
    <source>
        <dbReference type="EMBL" id="HJF92100.1"/>
    </source>
</evidence>